<dbReference type="EMBL" id="ML209049">
    <property type="protein sequence ID" value="TFK59205.1"/>
    <property type="molecule type" value="Genomic_DNA"/>
</dbReference>
<name>A0ACD3A0K4_9AGAR</name>
<proteinExistence type="predicted"/>
<dbReference type="Proteomes" id="UP000308600">
    <property type="component" value="Unassembled WGS sequence"/>
</dbReference>
<sequence>GDRELGLRKFELSEKEWTVAEELLEQLKILKHATSYFSRGTPNLATVIPAIDTVDEKFTNAIRDEKVNPAIRSAIILAKRTLNKYYSLTDQSSAYRIAMILHPRHKLKYFEQAGWDTEWIAEA</sequence>
<feature type="non-terminal residue" evidence="1">
    <location>
        <position position="123"/>
    </location>
</feature>
<organism evidence="1 2">
    <name type="scientific">Pluteus cervinus</name>
    <dbReference type="NCBI Taxonomy" id="181527"/>
    <lineage>
        <taxon>Eukaryota</taxon>
        <taxon>Fungi</taxon>
        <taxon>Dikarya</taxon>
        <taxon>Basidiomycota</taxon>
        <taxon>Agaricomycotina</taxon>
        <taxon>Agaricomycetes</taxon>
        <taxon>Agaricomycetidae</taxon>
        <taxon>Agaricales</taxon>
        <taxon>Pluteineae</taxon>
        <taxon>Pluteaceae</taxon>
        <taxon>Pluteus</taxon>
    </lineage>
</organism>
<protein>
    <submittedName>
        <fullName evidence="1">Uncharacterized protein</fullName>
    </submittedName>
</protein>
<evidence type="ECO:0000313" key="1">
    <source>
        <dbReference type="EMBL" id="TFK59205.1"/>
    </source>
</evidence>
<evidence type="ECO:0000313" key="2">
    <source>
        <dbReference type="Proteomes" id="UP000308600"/>
    </source>
</evidence>
<feature type="non-terminal residue" evidence="1">
    <location>
        <position position="1"/>
    </location>
</feature>
<reference evidence="1 2" key="1">
    <citation type="journal article" date="2019" name="Nat. Ecol. Evol.">
        <title>Megaphylogeny resolves global patterns of mushroom evolution.</title>
        <authorList>
            <person name="Varga T."/>
            <person name="Krizsan K."/>
            <person name="Foldi C."/>
            <person name="Dima B."/>
            <person name="Sanchez-Garcia M."/>
            <person name="Sanchez-Ramirez S."/>
            <person name="Szollosi G.J."/>
            <person name="Szarkandi J.G."/>
            <person name="Papp V."/>
            <person name="Albert L."/>
            <person name="Andreopoulos W."/>
            <person name="Angelini C."/>
            <person name="Antonin V."/>
            <person name="Barry K.W."/>
            <person name="Bougher N.L."/>
            <person name="Buchanan P."/>
            <person name="Buyck B."/>
            <person name="Bense V."/>
            <person name="Catcheside P."/>
            <person name="Chovatia M."/>
            <person name="Cooper J."/>
            <person name="Damon W."/>
            <person name="Desjardin D."/>
            <person name="Finy P."/>
            <person name="Geml J."/>
            <person name="Haridas S."/>
            <person name="Hughes K."/>
            <person name="Justo A."/>
            <person name="Karasinski D."/>
            <person name="Kautmanova I."/>
            <person name="Kiss B."/>
            <person name="Kocsube S."/>
            <person name="Kotiranta H."/>
            <person name="LaButti K.M."/>
            <person name="Lechner B.E."/>
            <person name="Liimatainen K."/>
            <person name="Lipzen A."/>
            <person name="Lukacs Z."/>
            <person name="Mihaltcheva S."/>
            <person name="Morgado L.N."/>
            <person name="Niskanen T."/>
            <person name="Noordeloos M.E."/>
            <person name="Ohm R.A."/>
            <person name="Ortiz-Santana B."/>
            <person name="Ovrebo C."/>
            <person name="Racz N."/>
            <person name="Riley R."/>
            <person name="Savchenko A."/>
            <person name="Shiryaev A."/>
            <person name="Soop K."/>
            <person name="Spirin V."/>
            <person name="Szebenyi C."/>
            <person name="Tomsovsky M."/>
            <person name="Tulloss R.E."/>
            <person name="Uehling J."/>
            <person name="Grigoriev I.V."/>
            <person name="Vagvolgyi C."/>
            <person name="Papp T."/>
            <person name="Martin F.M."/>
            <person name="Miettinen O."/>
            <person name="Hibbett D.S."/>
            <person name="Nagy L.G."/>
        </authorList>
    </citation>
    <scope>NUCLEOTIDE SEQUENCE [LARGE SCALE GENOMIC DNA]</scope>
    <source>
        <strain evidence="1 2">NL-1719</strain>
    </source>
</reference>
<accession>A0ACD3A0K4</accession>
<keyword evidence="2" id="KW-1185">Reference proteome</keyword>
<gene>
    <name evidence="1" type="ORF">BDN72DRAFT_752156</name>
</gene>